<gene>
    <name evidence="3" type="ORF">BUFA31_24080</name>
</gene>
<dbReference type="SUPFAM" id="SSF56024">
    <property type="entry name" value="Phospholipase D/nuclease"/>
    <property type="match status" value="1"/>
</dbReference>
<dbReference type="InterPro" id="IPR027417">
    <property type="entry name" value="P-loop_NTPase"/>
</dbReference>
<feature type="domain" description="Phospholipase D-like" evidence="2">
    <location>
        <begin position="145"/>
        <end position="278"/>
    </location>
</feature>
<evidence type="ECO:0000259" key="1">
    <source>
        <dbReference type="Pfam" id="PF04851"/>
    </source>
</evidence>
<dbReference type="Proteomes" id="UP000620147">
    <property type="component" value="Unassembled WGS sequence"/>
</dbReference>
<comment type="caution">
    <text evidence="3">The sequence shown here is derived from an EMBL/GenBank/DDBJ whole genome shotgun (WGS) entry which is preliminary data.</text>
</comment>
<dbReference type="Gene3D" id="3.30.870.10">
    <property type="entry name" value="Endonuclease Chain A"/>
    <property type="match status" value="1"/>
</dbReference>
<dbReference type="SUPFAM" id="SSF52540">
    <property type="entry name" value="P-loop containing nucleoside triphosphate hydrolases"/>
    <property type="match status" value="1"/>
</dbReference>
<evidence type="ECO:0000259" key="2">
    <source>
        <dbReference type="Pfam" id="PF13091"/>
    </source>
</evidence>
<evidence type="ECO:0000313" key="4">
    <source>
        <dbReference type="Proteomes" id="UP000620147"/>
    </source>
</evidence>
<organism evidence="3 4">
    <name type="scientific">Butyricicoccus faecihominis</name>
    <dbReference type="NCBI Taxonomy" id="1712515"/>
    <lineage>
        <taxon>Bacteria</taxon>
        <taxon>Bacillati</taxon>
        <taxon>Bacillota</taxon>
        <taxon>Clostridia</taxon>
        <taxon>Eubacteriales</taxon>
        <taxon>Butyricicoccaceae</taxon>
        <taxon>Butyricicoccus</taxon>
    </lineage>
</organism>
<dbReference type="InterPro" id="IPR006935">
    <property type="entry name" value="Helicase/UvrB_N"/>
</dbReference>
<keyword evidence="4" id="KW-1185">Reference proteome</keyword>
<dbReference type="PANTHER" id="PTHR47962">
    <property type="entry name" value="ATP-DEPENDENT HELICASE LHR-RELATED-RELATED"/>
    <property type="match status" value="1"/>
</dbReference>
<feature type="domain" description="Helicase/UvrB N-terminal" evidence="1">
    <location>
        <begin position="316"/>
        <end position="451"/>
    </location>
</feature>
<dbReference type="InterPro" id="IPR025202">
    <property type="entry name" value="PLD-like_dom"/>
</dbReference>
<evidence type="ECO:0008006" key="5">
    <source>
        <dbReference type="Google" id="ProtNLM"/>
    </source>
</evidence>
<evidence type="ECO:0000313" key="3">
    <source>
        <dbReference type="EMBL" id="GFO89244.1"/>
    </source>
</evidence>
<dbReference type="EMBL" id="BLYJ01000039">
    <property type="protein sequence ID" value="GFO89244.1"/>
    <property type="molecule type" value="Genomic_DNA"/>
</dbReference>
<dbReference type="PANTHER" id="PTHR47962:SF7">
    <property type="entry name" value="MITOCHONDRIAL ATP-DEPENDENT HELICASE IRC3-RELATED"/>
    <property type="match status" value="1"/>
</dbReference>
<protein>
    <recommendedName>
        <fullName evidence="5">NgoFVII family restriction endonuclease</fullName>
    </recommendedName>
</protein>
<dbReference type="Pfam" id="PF04851">
    <property type="entry name" value="ResIII"/>
    <property type="match status" value="1"/>
</dbReference>
<name>A0ABQ1E2P8_9FIRM</name>
<dbReference type="CDD" id="cd09203">
    <property type="entry name" value="PLDc_N_DEXD_b1"/>
    <property type="match status" value="1"/>
</dbReference>
<dbReference type="Pfam" id="PF13091">
    <property type="entry name" value="PLDc_2"/>
    <property type="match status" value="1"/>
</dbReference>
<dbReference type="CDD" id="cd18032">
    <property type="entry name" value="DEXHc_RE_I_III_res"/>
    <property type="match status" value="1"/>
</dbReference>
<reference evidence="3 4" key="1">
    <citation type="submission" date="2020-06" db="EMBL/GenBank/DDBJ databases">
        <title>Characterization of fructooligosaccharide metabolism and fructooligosaccharide-degrading enzymes in human commensal butyrate producers.</title>
        <authorList>
            <person name="Tanno H."/>
            <person name="Fujii T."/>
            <person name="Hirano K."/>
            <person name="Maeno S."/>
            <person name="Tonozuka T."/>
            <person name="Sakamoto M."/>
            <person name="Ohkuma M."/>
            <person name="Tochio T."/>
            <person name="Endo A."/>
        </authorList>
    </citation>
    <scope>NUCLEOTIDE SEQUENCE [LARGE SCALE GENOMIC DNA]</scope>
    <source>
        <strain evidence="3 4">JCM 31056</strain>
    </source>
</reference>
<sequence>MLEQGLYEQVVNTEIKDELRQLPEGSKHVEKIDAAESSAVLTQYLSEVVHKGLDRIAGDDISAQLNLVNKIVDLISQETAQDDLRDFTVDDEGEQLFALLSRDDPMMRIGQKKAKDLPRPETSIVQSSLFTGAVHEPQMFSELKKEIASADRIDMLVSFVKWSGLRLIIDDLQHFADRGGRLRVITTTYMGATDVKAVEALRKLPNTEIRVSYDTERTRLHAKAYMFYRETGFTTAYVGSSNLSNPAMSSGLEWNVKLTTKDMLPTIQKMEATFDSYWNTASFEVYEDGCKERLERALSTTGKANPTSEMQFVFDIQPYPYQQEILDRLQAEREVRGYYRNLVVAATGTGKTLISAFDYRRFCKAFSGSKPRLLFVVHREEILKQSRSAFRAVLKDPNFGELFVGSFKPGSLEHLFISVQILASQKLYDFLPEDYYDFIIVDEFHHAAAPTY</sequence>
<accession>A0ABQ1E2P8</accession>
<dbReference type="InterPro" id="IPR052511">
    <property type="entry name" value="ATP-dep_Helicase"/>
</dbReference>
<dbReference type="Gene3D" id="3.40.50.300">
    <property type="entry name" value="P-loop containing nucleotide triphosphate hydrolases"/>
    <property type="match status" value="1"/>
</dbReference>
<proteinExistence type="predicted"/>